<reference evidence="1 2" key="2">
    <citation type="submission" date="2007-11" db="EMBL/GenBank/DDBJ databases">
        <authorList>
            <person name="Fulton L."/>
            <person name="Clifton S."/>
            <person name="Fulton B."/>
            <person name="Xu J."/>
            <person name="Minx P."/>
            <person name="Pepin K.H."/>
            <person name="Johnson M."/>
            <person name="Thiruvilangam P."/>
            <person name="Bhonagiri V."/>
            <person name="Nash W.E."/>
            <person name="Mardis E.R."/>
            <person name="Wilson R.K."/>
        </authorList>
    </citation>
    <scope>NUCLEOTIDE SEQUENCE [LARGE SCALE GENOMIC DNA]</scope>
    <source>
        <strain evidence="1 2">ATCC 43183</strain>
    </source>
</reference>
<name>B0NW88_BACSE</name>
<dbReference type="EMBL" id="ABFZ02000023">
    <property type="protein sequence ID" value="EDS13590.1"/>
    <property type="molecule type" value="Genomic_DNA"/>
</dbReference>
<dbReference type="GeneID" id="75107515"/>
<accession>B0NW88</accession>
<dbReference type="Proteomes" id="UP000004713">
    <property type="component" value="Unassembled WGS sequence"/>
</dbReference>
<evidence type="ECO:0000313" key="1">
    <source>
        <dbReference type="EMBL" id="EDS13590.1"/>
    </source>
</evidence>
<dbReference type="InterPro" id="IPR015943">
    <property type="entry name" value="WD40/YVTN_repeat-like_dom_sf"/>
</dbReference>
<organism evidence="1 2">
    <name type="scientific">Bacteroides stercoris ATCC 43183</name>
    <dbReference type="NCBI Taxonomy" id="449673"/>
    <lineage>
        <taxon>Bacteria</taxon>
        <taxon>Pseudomonadati</taxon>
        <taxon>Bacteroidota</taxon>
        <taxon>Bacteroidia</taxon>
        <taxon>Bacteroidales</taxon>
        <taxon>Bacteroidaceae</taxon>
        <taxon>Bacteroides</taxon>
    </lineage>
</organism>
<protein>
    <submittedName>
        <fullName evidence="1">Uncharacterized protein</fullName>
    </submittedName>
</protein>
<proteinExistence type="predicted"/>
<dbReference type="eggNOG" id="COG4447">
    <property type="taxonomic scope" value="Bacteria"/>
</dbReference>
<dbReference type="AlphaFoldDB" id="B0NW88"/>
<sequence length="72" mass="8398">MFRTVDGSKNWKPIFKTRYAYDYSKAPYTKVPLLHWMFDIEIDPVDAEDAMFTTGLGGWETFNLSAVERGDR</sequence>
<comment type="caution">
    <text evidence="1">The sequence shown here is derived from an EMBL/GenBank/DDBJ whole genome shotgun (WGS) entry which is preliminary data.</text>
</comment>
<dbReference type="RefSeq" id="WP_005658280.1">
    <property type="nucleotide sequence ID" value="NZ_CP102262.1"/>
</dbReference>
<gene>
    <name evidence="1" type="ORF">BACSTE_03771</name>
</gene>
<evidence type="ECO:0000313" key="2">
    <source>
        <dbReference type="Proteomes" id="UP000004713"/>
    </source>
</evidence>
<dbReference type="Gene3D" id="2.130.10.10">
    <property type="entry name" value="YVTN repeat-like/Quinoprotein amine dehydrogenase"/>
    <property type="match status" value="1"/>
</dbReference>
<dbReference type="HOGENOM" id="CLU_2714042_0_0_10"/>
<reference evidence="1 2" key="1">
    <citation type="submission" date="2007-11" db="EMBL/GenBank/DDBJ databases">
        <title>Draft genome sequence of Bacteroides stercoris(ATCC 43183).</title>
        <authorList>
            <person name="Sudarsanam P."/>
            <person name="Ley R."/>
            <person name="Guruge J."/>
            <person name="Turnbaugh P.J."/>
            <person name="Mahowald M."/>
            <person name="Liep D."/>
            <person name="Gordon J."/>
        </authorList>
    </citation>
    <scope>NUCLEOTIDE SEQUENCE [LARGE SCALE GENOMIC DNA]</scope>
    <source>
        <strain evidence="1 2">ATCC 43183</strain>
    </source>
</reference>
<dbReference type="SUPFAM" id="SSF110296">
    <property type="entry name" value="Oligoxyloglucan reducing end-specific cellobiohydrolase"/>
    <property type="match status" value="1"/>
</dbReference>